<reference evidence="2" key="1">
    <citation type="submission" date="2019-08" db="EMBL/GenBank/DDBJ databases">
        <authorList>
            <person name="Kucharzyk K."/>
            <person name="Murdoch R.W."/>
            <person name="Higgins S."/>
            <person name="Loffler F."/>
        </authorList>
    </citation>
    <scope>NUCLEOTIDE SEQUENCE</scope>
</reference>
<protein>
    <submittedName>
        <fullName evidence="2">Uncharacterized protein</fullName>
    </submittedName>
</protein>
<comment type="caution">
    <text evidence="2">The sequence shown here is derived from an EMBL/GenBank/DDBJ whole genome shotgun (WGS) entry which is preliminary data.</text>
</comment>
<feature type="compositionally biased region" description="Basic and acidic residues" evidence="1">
    <location>
        <begin position="39"/>
        <end position="62"/>
    </location>
</feature>
<gene>
    <name evidence="2" type="ORF">SDC9_198873</name>
</gene>
<proteinExistence type="predicted"/>
<name>A0A645IIX0_9ZZZZ</name>
<feature type="region of interest" description="Disordered" evidence="1">
    <location>
        <begin position="34"/>
        <end position="62"/>
    </location>
</feature>
<dbReference type="EMBL" id="VSSQ01116135">
    <property type="protein sequence ID" value="MPN51231.1"/>
    <property type="molecule type" value="Genomic_DNA"/>
</dbReference>
<evidence type="ECO:0000313" key="2">
    <source>
        <dbReference type="EMBL" id="MPN51231.1"/>
    </source>
</evidence>
<evidence type="ECO:0000256" key="1">
    <source>
        <dbReference type="SAM" id="MobiDB-lite"/>
    </source>
</evidence>
<accession>A0A645IIX0</accession>
<organism evidence="2">
    <name type="scientific">bioreactor metagenome</name>
    <dbReference type="NCBI Taxonomy" id="1076179"/>
    <lineage>
        <taxon>unclassified sequences</taxon>
        <taxon>metagenomes</taxon>
        <taxon>ecological metagenomes</taxon>
    </lineage>
</organism>
<sequence length="62" mass="6948">MFGLKRNFLAILITLSPFACVSVLAMPIIPTLDFPSESKNIKTENSKNSDEFKKTDVENKSK</sequence>
<dbReference type="AlphaFoldDB" id="A0A645IIX0"/>